<evidence type="ECO:0000256" key="2">
    <source>
        <dbReference type="ARBA" id="ARBA00010877"/>
    </source>
</evidence>
<dbReference type="GO" id="GO:0042407">
    <property type="term" value="P:cristae formation"/>
    <property type="evidence" value="ECO:0007669"/>
    <property type="project" value="TreeGrafter"/>
</dbReference>
<dbReference type="PANTHER" id="PTHR15415">
    <property type="entry name" value="MITOFILIN"/>
    <property type="match status" value="1"/>
</dbReference>
<dbReference type="AlphaFoldDB" id="A0A1V9YGU2"/>
<feature type="compositionally biased region" description="Pro residues" evidence="9">
    <location>
        <begin position="21"/>
        <end position="47"/>
    </location>
</feature>
<dbReference type="EMBL" id="JNBR01001829">
    <property type="protein sequence ID" value="OQR84953.1"/>
    <property type="molecule type" value="Genomic_DNA"/>
</dbReference>
<evidence type="ECO:0000313" key="11">
    <source>
        <dbReference type="Proteomes" id="UP000243579"/>
    </source>
</evidence>
<evidence type="ECO:0000256" key="6">
    <source>
        <dbReference type="ARBA" id="ARBA00023128"/>
    </source>
</evidence>
<dbReference type="PANTHER" id="PTHR15415:SF7">
    <property type="entry name" value="MICOS COMPLEX SUBUNIT MIC60"/>
    <property type="match status" value="1"/>
</dbReference>
<comment type="subcellular location">
    <subcellularLocation>
        <location evidence="1">Mitochondrion inner membrane</location>
    </subcellularLocation>
</comment>
<evidence type="ECO:0000256" key="9">
    <source>
        <dbReference type="SAM" id="MobiDB-lite"/>
    </source>
</evidence>
<keyword evidence="7" id="KW-0472">Membrane</keyword>
<keyword evidence="3" id="KW-0812">Transmembrane</keyword>
<dbReference type="InterPro" id="IPR019133">
    <property type="entry name" value="MIC60"/>
</dbReference>
<reference evidence="10 11" key="1">
    <citation type="journal article" date="2014" name="Genome Biol. Evol.">
        <title>The secreted proteins of Achlya hypogyna and Thraustotheca clavata identify the ancestral oomycete secretome and reveal gene acquisitions by horizontal gene transfer.</title>
        <authorList>
            <person name="Misner I."/>
            <person name="Blouin N."/>
            <person name="Leonard G."/>
            <person name="Richards T.A."/>
            <person name="Lane C.E."/>
        </authorList>
    </citation>
    <scope>NUCLEOTIDE SEQUENCE [LARGE SCALE GENOMIC DNA]</scope>
    <source>
        <strain evidence="10 11">ATCC 48635</strain>
    </source>
</reference>
<sequence>MWRQLRQKSASRLTRAASTAPPKPPAATPPVTPPVATPMPKAVPPPSQGSGNAIYGLFFATVTSTIGWGAYIKQNPTFNPDAVKDNVAWAKFREFALTVVPPVQVLPEASKLVEQAKATEKPKTVEKPKPVEKKEVTEKKAIVAKKVAEAKEAVQLAKKQTVKDVAETKKVAATEAKKDAPKAAKAVAAKPEVVEAKPETQIVKAETASAKAEPAAKEAVAAVAAAVPALPAALQKKLDDASAKERAVIDALNEDLRQFEDKAKEAVATTKNNVLKKARAEADAMNEELDHSMLAGIKDLDADMLRLRVAQLITEMKHRTKWEAMRLMESLKRMEEEVHGKHQELLQEQDKRHKELLARELRLQEELLTRAARSELEDFRANHESQLSVLVNQQQALIQAEYAKKLALVQEEADAKVTALVTAKTEELETKYREEQETRIQELEAFRIELKAVNELLGETSTYKSFSHQVHKVSVAALALTDRIEAAAPLHKEIRALAAAAAGDNLLEAAVKSMAPHVEGAPSVAQLQDRFGYVRNAGRRAALVPEEAKGMVGHLFAGALLWLLIPPGGPIKGDDAEAVFSRADYALRAGDLETTVAELDKLQGLPKEVVADWVAAAKSRLAIEQTSKVVKAHVSLLAASLS</sequence>
<gene>
    <name evidence="10" type="ORF">ACHHYP_12543</name>
</gene>
<feature type="compositionally biased region" description="Low complexity" evidence="9">
    <location>
        <begin position="10"/>
        <end position="20"/>
    </location>
</feature>
<dbReference type="Proteomes" id="UP000243579">
    <property type="component" value="Unassembled WGS sequence"/>
</dbReference>
<keyword evidence="8" id="KW-0175">Coiled coil</keyword>
<evidence type="ECO:0000313" key="10">
    <source>
        <dbReference type="EMBL" id="OQR84953.1"/>
    </source>
</evidence>
<keyword evidence="4" id="KW-0999">Mitochondrion inner membrane</keyword>
<name>A0A1V9YGU2_ACHHY</name>
<keyword evidence="11" id="KW-1185">Reference proteome</keyword>
<comment type="similarity">
    <text evidence="2">Belongs to the MICOS complex subunit Mic60 family.</text>
</comment>
<evidence type="ECO:0008006" key="12">
    <source>
        <dbReference type="Google" id="ProtNLM"/>
    </source>
</evidence>
<evidence type="ECO:0000256" key="4">
    <source>
        <dbReference type="ARBA" id="ARBA00022792"/>
    </source>
</evidence>
<comment type="caution">
    <text evidence="10">The sequence shown here is derived from an EMBL/GenBank/DDBJ whole genome shotgun (WGS) entry which is preliminary data.</text>
</comment>
<keyword evidence="5" id="KW-1133">Transmembrane helix</keyword>
<proteinExistence type="inferred from homology"/>
<dbReference type="GO" id="GO:0061617">
    <property type="term" value="C:MICOS complex"/>
    <property type="evidence" value="ECO:0007669"/>
    <property type="project" value="TreeGrafter"/>
</dbReference>
<dbReference type="STRING" id="1202772.A0A1V9YGU2"/>
<evidence type="ECO:0000256" key="1">
    <source>
        <dbReference type="ARBA" id="ARBA00004273"/>
    </source>
</evidence>
<organism evidence="10 11">
    <name type="scientific">Achlya hypogyna</name>
    <name type="common">Oomycete</name>
    <name type="synonym">Protoachlya hypogyna</name>
    <dbReference type="NCBI Taxonomy" id="1202772"/>
    <lineage>
        <taxon>Eukaryota</taxon>
        <taxon>Sar</taxon>
        <taxon>Stramenopiles</taxon>
        <taxon>Oomycota</taxon>
        <taxon>Saprolegniomycetes</taxon>
        <taxon>Saprolegniales</taxon>
        <taxon>Achlyaceae</taxon>
        <taxon>Achlya</taxon>
    </lineage>
</organism>
<evidence type="ECO:0000256" key="7">
    <source>
        <dbReference type="ARBA" id="ARBA00023136"/>
    </source>
</evidence>
<evidence type="ECO:0000256" key="3">
    <source>
        <dbReference type="ARBA" id="ARBA00022692"/>
    </source>
</evidence>
<feature type="coiled-coil region" evidence="8">
    <location>
        <begin position="242"/>
        <end position="366"/>
    </location>
</feature>
<keyword evidence="6" id="KW-0496">Mitochondrion</keyword>
<dbReference type="OrthoDB" id="10261039at2759"/>
<feature type="region of interest" description="Disordered" evidence="9">
    <location>
        <begin position="1"/>
        <end position="47"/>
    </location>
</feature>
<evidence type="ECO:0000256" key="8">
    <source>
        <dbReference type="SAM" id="Coils"/>
    </source>
</evidence>
<protein>
    <recommendedName>
        <fullName evidence="12">Mitofilin</fullName>
    </recommendedName>
</protein>
<accession>A0A1V9YGU2</accession>
<dbReference type="Pfam" id="PF09731">
    <property type="entry name" value="Mitofilin"/>
    <property type="match status" value="1"/>
</dbReference>
<evidence type="ECO:0000256" key="5">
    <source>
        <dbReference type="ARBA" id="ARBA00022989"/>
    </source>
</evidence>